<evidence type="ECO:0000313" key="12">
    <source>
        <dbReference type="Proteomes" id="UP001300502"/>
    </source>
</evidence>
<name>A0AAV9IG64_9RHOD</name>
<feature type="transmembrane region" description="Helical" evidence="10">
    <location>
        <begin position="319"/>
        <end position="338"/>
    </location>
</feature>
<dbReference type="PIRSF" id="PIRSF001265">
    <property type="entry name" value="H+-PPase"/>
    <property type="match status" value="1"/>
</dbReference>
<comment type="caution">
    <text evidence="11">The sequence shown here is derived from an EMBL/GenBank/DDBJ whole genome shotgun (WGS) entry which is preliminary data.</text>
</comment>
<evidence type="ECO:0000256" key="7">
    <source>
        <dbReference type="ARBA" id="ARBA00022989"/>
    </source>
</evidence>
<dbReference type="EMBL" id="JANCYU010000040">
    <property type="protein sequence ID" value="KAK4526440.1"/>
    <property type="molecule type" value="Genomic_DNA"/>
</dbReference>
<evidence type="ECO:0000256" key="10">
    <source>
        <dbReference type="SAM" id="Phobius"/>
    </source>
</evidence>
<organism evidence="11 12">
    <name type="scientific">Galdieria yellowstonensis</name>
    <dbReference type="NCBI Taxonomy" id="3028027"/>
    <lineage>
        <taxon>Eukaryota</taxon>
        <taxon>Rhodophyta</taxon>
        <taxon>Bangiophyceae</taxon>
        <taxon>Galdieriales</taxon>
        <taxon>Galdieriaceae</taxon>
        <taxon>Galdieria</taxon>
    </lineage>
</organism>
<feature type="transmembrane region" description="Helical" evidence="10">
    <location>
        <begin position="502"/>
        <end position="521"/>
    </location>
</feature>
<evidence type="ECO:0000256" key="9">
    <source>
        <dbReference type="ARBA" id="ARBA00023136"/>
    </source>
</evidence>
<gene>
    <name evidence="11" type="ORF">GAYE_SCF24G4355</name>
</gene>
<dbReference type="EC" id="7.1.3.1" evidence="2"/>
<feature type="transmembrane region" description="Helical" evidence="10">
    <location>
        <begin position="345"/>
        <end position="371"/>
    </location>
</feature>
<dbReference type="Pfam" id="PF03030">
    <property type="entry name" value="H_PPase"/>
    <property type="match status" value="1"/>
</dbReference>
<dbReference type="Proteomes" id="UP001300502">
    <property type="component" value="Unassembled WGS sequence"/>
</dbReference>
<accession>A0AAV9IG64</accession>
<protein>
    <recommendedName>
        <fullName evidence="2">H(+)-exporting diphosphatase</fullName>
        <ecNumber evidence="2">7.1.3.1</ecNumber>
    </recommendedName>
</protein>
<evidence type="ECO:0000256" key="1">
    <source>
        <dbReference type="ARBA" id="ARBA00004127"/>
    </source>
</evidence>
<reference evidence="11 12" key="1">
    <citation type="submission" date="2022-07" db="EMBL/GenBank/DDBJ databases">
        <title>Genome-wide signatures of adaptation to extreme environments.</title>
        <authorList>
            <person name="Cho C.H."/>
            <person name="Yoon H.S."/>
        </authorList>
    </citation>
    <scope>NUCLEOTIDE SEQUENCE [LARGE SCALE GENOMIC DNA]</scope>
    <source>
        <strain evidence="11 12">108.79 E11</strain>
    </source>
</reference>
<keyword evidence="8" id="KW-0406">Ion transport</keyword>
<feature type="transmembrane region" description="Helical" evidence="10">
    <location>
        <begin position="109"/>
        <end position="133"/>
    </location>
</feature>
<keyword evidence="7 10" id="KW-1133">Transmembrane helix</keyword>
<feature type="transmembrane region" description="Helical" evidence="10">
    <location>
        <begin position="438"/>
        <end position="457"/>
    </location>
</feature>
<feature type="transmembrane region" description="Helical" evidence="10">
    <location>
        <begin position="394"/>
        <end position="417"/>
    </location>
</feature>
<dbReference type="HAMAP" id="MF_01129">
    <property type="entry name" value="PPase_energized_pump"/>
    <property type="match status" value="1"/>
</dbReference>
<keyword evidence="6" id="KW-1278">Translocase</keyword>
<evidence type="ECO:0000313" key="11">
    <source>
        <dbReference type="EMBL" id="KAK4526440.1"/>
    </source>
</evidence>
<evidence type="ECO:0000256" key="6">
    <source>
        <dbReference type="ARBA" id="ARBA00022967"/>
    </source>
</evidence>
<evidence type="ECO:0000256" key="8">
    <source>
        <dbReference type="ARBA" id="ARBA00023065"/>
    </source>
</evidence>
<keyword evidence="12" id="KW-1185">Reference proteome</keyword>
<dbReference type="PANTHER" id="PTHR31998">
    <property type="entry name" value="K(+)-INSENSITIVE PYROPHOSPHATE-ENERGIZED PROTON PUMP"/>
    <property type="match status" value="1"/>
</dbReference>
<sequence>MQEEGTEEMRVVSDAIRMGADGFLRTQYGTIIKLTLFCMSLLFVIYLFRQVPEHSPVGSFSLACTTAISFFMGAVCSGTAGFVGMWVSVRSNVRVASAASKNYHLAVSIALRAGAFSAILAVSMCLLGIFVLFASVSFIMQIPFYRIPVLLVGYGFGASFVALFAQLGGGIYTKAADVGADMIGKVETSIPEDDSRNPAVIADLVGDNVGDCAGRGSDLFESIAAEIISAMIIGGVLMEQAHVGAGYLMFPLSVHAMDLLVSSFGIMSVQRADNFAYLTRIWSKVISLWNRDFGGQNETLENGDFPAENNAFALLMKGYRTSAIISGILLVFLCRSLLYDEAAPYACWYFCLCSFIGLGAGYIFIAITQYYTDYSHSPVAYIAKSSMTGAGTNVIAGISVGLQSTLLPAVTITMAVLMSYRLGQASGLYDSNGEPVGGLFGTAVATMGMLSTAAYILSMDVFGPITDNAGGIVEMSTCAPEIRNITDQLDAVGNTTKAITKGYAVGTAALASFLLFSAFLDEVMEYSGLPLEIVDIAVPEVFFAGFIGSTLVFLFSGTTIRAVGTAAQDVVAEVRRQFANFPGIMNGTQKPDYQACVTIVTKAALREMLIPGAVTVLSPAFVGYLFKFVGTHEDDPLIGGKCVASFLMFSTATGLLLALFFNTGGGAFDNAKKLIERGFYGGKGSDAHKAAVTGDTLGDPFKDTAGPSLHVLIKLISTVALVLAPSFVKSGKL</sequence>
<dbReference type="GO" id="GO:0004427">
    <property type="term" value="F:inorganic diphosphate phosphatase activity"/>
    <property type="evidence" value="ECO:0007669"/>
    <property type="project" value="InterPro"/>
</dbReference>
<dbReference type="GO" id="GO:0009678">
    <property type="term" value="F:diphosphate hydrolysis-driven proton transmembrane transporter activity"/>
    <property type="evidence" value="ECO:0007669"/>
    <property type="project" value="UniProtKB-EC"/>
</dbReference>
<evidence type="ECO:0000256" key="3">
    <source>
        <dbReference type="ARBA" id="ARBA00022448"/>
    </source>
</evidence>
<dbReference type="AlphaFoldDB" id="A0AAV9IG64"/>
<evidence type="ECO:0000256" key="5">
    <source>
        <dbReference type="ARBA" id="ARBA00022842"/>
    </source>
</evidence>
<feature type="transmembrane region" description="Helical" evidence="10">
    <location>
        <begin position="145"/>
        <end position="165"/>
    </location>
</feature>
<keyword evidence="3" id="KW-0813">Transport</keyword>
<proteinExistence type="inferred from homology"/>
<feature type="transmembrane region" description="Helical" evidence="10">
    <location>
        <begin position="28"/>
        <end position="48"/>
    </location>
</feature>
<dbReference type="GO" id="GO:0012505">
    <property type="term" value="C:endomembrane system"/>
    <property type="evidence" value="ECO:0007669"/>
    <property type="project" value="UniProtKB-SubCell"/>
</dbReference>
<feature type="transmembrane region" description="Helical" evidence="10">
    <location>
        <begin position="608"/>
        <end position="626"/>
    </location>
</feature>
<keyword evidence="4 10" id="KW-0812">Transmembrane</keyword>
<keyword evidence="5" id="KW-0460">Magnesium</keyword>
<dbReference type="InterPro" id="IPR004131">
    <property type="entry name" value="PPase-energised_H-pump"/>
</dbReference>
<feature type="transmembrane region" description="Helical" evidence="10">
    <location>
        <begin position="60"/>
        <end position="89"/>
    </location>
</feature>
<evidence type="ECO:0000256" key="4">
    <source>
        <dbReference type="ARBA" id="ARBA00022692"/>
    </source>
</evidence>
<keyword evidence="9 10" id="KW-0472">Membrane</keyword>
<comment type="subcellular location">
    <subcellularLocation>
        <location evidence="1">Endomembrane system</location>
        <topology evidence="1">Multi-pass membrane protein</topology>
    </subcellularLocation>
</comment>
<evidence type="ECO:0000256" key="2">
    <source>
        <dbReference type="ARBA" id="ARBA00013242"/>
    </source>
</evidence>
<feature type="transmembrane region" description="Helical" evidence="10">
    <location>
        <begin position="533"/>
        <end position="555"/>
    </location>
</feature>
<dbReference type="GO" id="GO:0016020">
    <property type="term" value="C:membrane"/>
    <property type="evidence" value="ECO:0007669"/>
    <property type="project" value="InterPro"/>
</dbReference>
<feature type="transmembrane region" description="Helical" evidence="10">
    <location>
        <begin position="638"/>
        <end position="661"/>
    </location>
</feature>